<keyword evidence="2" id="KW-1185">Reference proteome</keyword>
<dbReference type="EMBL" id="MU150235">
    <property type="protein sequence ID" value="KAF9467812.1"/>
    <property type="molecule type" value="Genomic_DNA"/>
</dbReference>
<sequence length="102" mass="11440">MLSSLLITRAIGNADNGNSVFDDLKEVGLWPITETIGKIVKIKIWVGKTRIFAIETSYKLVNDDYHMTQMHGKRFGTKVEFDAARFSLVFLVQSVTTTTTQA</sequence>
<dbReference type="InterPro" id="IPR036404">
    <property type="entry name" value="Jacalin-like_lectin_dom_sf"/>
</dbReference>
<organism evidence="1 2">
    <name type="scientific">Collybia nuda</name>
    <dbReference type="NCBI Taxonomy" id="64659"/>
    <lineage>
        <taxon>Eukaryota</taxon>
        <taxon>Fungi</taxon>
        <taxon>Dikarya</taxon>
        <taxon>Basidiomycota</taxon>
        <taxon>Agaricomycotina</taxon>
        <taxon>Agaricomycetes</taxon>
        <taxon>Agaricomycetidae</taxon>
        <taxon>Agaricales</taxon>
        <taxon>Tricholomatineae</taxon>
        <taxon>Clitocybaceae</taxon>
        <taxon>Collybia</taxon>
    </lineage>
</organism>
<proteinExistence type="predicted"/>
<reference evidence="1" key="1">
    <citation type="submission" date="2020-11" db="EMBL/GenBank/DDBJ databases">
        <authorList>
            <consortium name="DOE Joint Genome Institute"/>
            <person name="Ahrendt S."/>
            <person name="Riley R."/>
            <person name="Andreopoulos W."/>
            <person name="Labutti K."/>
            <person name="Pangilinan J."/>
            <person name="Ruiz-Duenas F.J."/>
            <person name="Barrasa J.M."/>
            <person name="Sanchez-Garcia M."/>
            <person name="Camarero S."/>
            <person name="Miyauchi S."/>
            <person name="Serrano A."/>
            <person name="Linde D."/>
            <person name="Babiker R."/>
            <person name="Drula E."/>
            <person name="Ayuso-Fernandez I."/>
            <person name="Pacheco R."/>
            <person name="Padilla G."/>
            <person name="Ferreira P."/>
            <person name="Barriuso J."/>
            <person name="Kellner H."/>
            <person name="Castanera R."/>
            <person name="Alfaro M."/>
            <person name="Ramirez L."/>
            <person name="Pisabarro A.G."/>
            <person name="Kuo A."/>
            <person name="Tritt A."/>
            <person name="Lipzen A."/>
            <person name="He G."/>
            <person name="Yan M."/>
            <person name="Ng V."/>
            <person name="Cullen D."/>
            <person name="Martin F."/>
            <person name="Rosso M.-N."/>
            <person name="Henrissat B."/>
            <person name="Hibbett D."/>
            <person name="Martinez A.T."/>
            <person name="Grigoriev I.V."/>
        </authorList>
    </citation>
    <scope>NUCLEOTIDE SEQUENCE</scope>
    <source>
        <strain evidence="1">CBS 247.69</strain>
    </source>
</reference>
<dbReference type="Proteomes" id="UP000807353">
    <property type="component" value="Unassembled WGS sequence"/>
</dbReference>
<accession>A0A9P6CIW0</accession>
<gene>
    <name evidence="1" type="ORF">BDZ94DRAFT_908483</name>
</gene>
<evidence type="ECO:0000313" key="1">
    <source>
        <dbReference type="EMBL" id="KAF9467812.1"/>
    </source>
</evidence>
<comment type="caution">
    <text evidence="1">The sequence shown here is derived from an EMBL/GenBank/DDBJ whole genome shotgun (WGS) entry which is preliminary data.</text>
</comment>
<evidence type="ECO:0000313" key="2">
    <source>
        <dbReference type="Proteomes" id="UP000807353"/>
    </source>
</evidence>
<dbReference type="SUPFAM" id="SSF51101">
    <property type="entry name" value="Mannose-binding lectins"/>
    <property type="match status" value="1"/>
</dbReference>
<protein>
    <submittedName>
        <fullName evidence="1">Uncharacterized protein</fullName>
    </submittedName>
</protein>
<name>A0A9P6CIW0_9AGAR</name>
<dbReference type="AlphaFoldDB" id="A0A9P6CIW0"/>
<dbReference type="OrthoDB" id="10560851at2759"/>